<evidence type="ECO:0000256" key="2">
    <source>
        <dbReference type="ARBA" id="ARBA00022777"/>
    </source>
</evidence>
<evidence type="ECO:0000256" key="1">
    <source>
        <dbReference type="ARBA" id="ARBA00022679"/>
    </source>
</evidence>
<comment type="caution">
    <text evidence="4">The sequence shown here is derived from an EMBL/GenBank/DDBJ whole genome shotgun (WGS) entry which is preliminary data.</text>
</comment>
<feature type="domain" description="Carbohydrate kinase PfkB" evidence="3">
    <location>
        <begin position="36"/>
        <end position="307"/>
    </location>
</feature>
<dbReference type="PANTHER" id="PTHR10584">
    <property type="entry name" value="SUGAR KINASE"/>
    <property type="match status" value="1"/>
</dbReference>
<dbReference type="GO" id="GO:0016301">
    <property type="term" value="F:kinase activity"/>
    <property type="evidence" value="ECO:0007669"/>
    <property type="project" value="UniProtKB-KW"/>
</dbReference>
<proteinExistence type="predicted"/>
<name>A0A1J4U3B0_9BACT</name>
<sequence>MKKFDVISIGSATQDIFILNKDLKYPVKAINPFDEKVIGDKISVKDMYFDIGGGGSNTAATFSNMGLKVGLFTRVGKDLAGKEIIRVMKKFKVDTNLIEIDKKLETAYSVIFLNKDGDRTALVFRGAADFKKIKKIPVKKLKSDWFFVTTLNGNHQLLKNLFDLADNKNIKIAWNPGSAELDFSKSQITRLLKRVNVLFLNLDEAQKLAQCKTKNIKSIYHHLEKIAPDSIICVTAGKKGAWVKKDQEFYWAGILSKKMVNATGAGDAFGAGFAAGLILYDGGIKKALQLGMLNSNSVVTKMGAKHGLLKKPPTGKMLEKIRVMIIK</sequence>
<dbReference type="InterPro" id="IPR002173">
    <property type="entry name" value="Carboh/pur_kinase_PfkB_CS"/>
</dbReference>
<reference evidence="4 5" key="1">
    <citation type="journal article" date="2016" name="Environ. Microbiol.">
        <title>Genomic resolution of a cold subsurface aquifer community provides metabolic insights for novel microbes adapted to high CO concentrations.</title>
        <authorList>
            <person name="Probst A.J."/>
            <person name="Castelle C.J."/>
            <person name="Singh A."/>
            <person name="Brown C.T."/>
            <person name="Anantharaman K."/>
            <person name="Sharon I."/>
            <person name="Hug L.A."/>
            <person name="Burstein D."/>
            <person name="Emerson J.B."/>
            <person name="Thomas B.C."/>
            <person name="Banfield J.F."/>
        </authorList>
    </citation>
    <scope>NUCLEOTIDE SEQUENCE [LARGE SCALE GENOMIC DNA]</scope>
    <source>
        <strain evidence="4">CG1_02_38_13</strain>
    </source>
</reference>
<dbReference type="InterPro" id="IPR029056">
    <property type="entry name" value="Ribokinase-like"/>
</dbReference>
<gene>
    <name evidence="4" type="ORF">AUJ29_01980</name>
</gene>
<dbReference type="EMBL" id="MNVB01000043">
    <property type="protein sequence ID" value="OIO17078.1"/>
    <property type="molecule type" value="Genomic_DNA"/>
</dbReference>
<dbReference type="Proteomes" id="UP000182465">
    <property type="component" value="Unassembled WGS sequence"/>
</dbReference>
<accession>A0A1J4U3B0</accession>
<organism evidence="4 5">
    <name type="scientific">Candidatus Kuenenbacteria bacterium CG1_02_38_13</name>
    <dbReference type="NCBI Taxonomy" id="1805235"/>
    <lineage>
        <taxon>Bacteria</taxon>
        <taxon>Candidatus Kueneniibacteriota</taxon>
    </lineage>
</organism>
<dbReference type="PANTHER" id="PTHR10584:SF166">
    <property type="entry name" value="RIBOKINASE"/>
    <property type="match status" value="1"/>
</dbReference>
<keyword evidence="1" id="KW-0808">Transferase</keyword>
<dbReference type="AlphaFoldDB" id="A0A1J4U3B0"/>
<protein>
    <recommendedName>
        <fullName evidence="3">Carbohydrate kinase PfkB domain-containing protein</fullName>
    </recommendedName>
</protein>
<keyword evidence="2" id="KW-0418">Kinase</keyword>
<dbReference type="InterPro" id="IPR011611">
    <property type="entry name" value="PfkB_dom"/>
</dbReference>
<dbReference type="Gene3D" id="3.40.1190.20">
    <property type="match status" value="1"/>
</dbReference>
<evidence type="ECO:0000259" key="3">
    <source>
        <dbReference type="Pfam" id="PF00294"/>
    </source>
</evidence>
<evidence type="ECO:0000313" key="5">
    <source>
        <dbReference type="Proteomes" id="UP000182465"/>
    </source>
</evidence>
<dbReference type="PROSITE" id="PS00583">
    <property type="entry name" value="PFKB_KINASES_1"/>
    <property type="match status" value="1"/>
</dbReference>
<dbReference type="SUPFAM" id="SSF53613">
    <property type="entry name" value="Ribokinase-like"/>
    <property type="match status" value="1"/>
</dbReference>
<dbReference type="Pfam" id="PF00294">
    <property type="entry name" value="PfkB"/>
    <property type="match status" value="1"/>
</dbReference>
<evidence type="ECO:0000313" key="4">
    <source>
        <dbReference type="EMBL" id="OIO17078.1"/>
    </source>
</evidence>